<evidence type="ECO:0000259" key="1">
    <source>
        <dbReference type="Pfam" id="PF07842"/>
    </source>
</evidence>
<feature type="non-terminal residue" evidence="2">
    <location>
        <position position="1"/>
    </location>
</feature>
<dbReference type="AlphaFoldDB" id="A0A699SPE0"/>
<name>A0A699SPE0_TANCI</name>
<dbReference type="InterPro" id="IPR022783">
    <property type="entry name" value="GCFC_dom"/>
</dbReference>
<comment type="caution">
    <text evidence="2">The sequence shown here is derived from an EMBL/GenBank/DDBJ whole genome shotgun (WGS) entry which is preliminary data.</text>
</comment>
<dbReference type="PANTHER" id="PTHR23329">
    <property type="entry name" value="TUFTELIN-INTERACTING PROTEIN 11-RELATED"/>
    <property type="match status" value="1"/>
</dbReference>
<dbReference type="GO" id="GO:0071008">
    <property type="term" value="C:U2-type post-mRNA release spliceosomal complex"/>
    <property type="evidence" value="ECO:0007669"/>
    <property type="project" value="TreeGrafter"/>
</dbReference>
<accession>A0A699SPE0</accession>
<dbReference type="EMBL" id="BKCJ011179999">
    <property type="protein sequence ID" value="GFC99676.1"/>
    <property type="molecule type" value="Genomic_DNA"/>
</dbReference>
<dbReference type="PANTHER" id="PTHR23329:SF1">
    <property type="entry name" value="TUFTELIN-INTERACTING PROTEIN 11"/>
    <property type="match status" value="1"/>
</dbReference>
<reference evidence="2" key="1">
    <citation type="journal article" date="2019" name="Sci. Rep.">
        <title>Draft genome of Tanacetum cinerariifolium, the natural source of mosquito coil.</title>
        <authorList>
            <person name="Yamashiro T."/>
            <person name="Shiraishi A."/>
            <person name="Satake H."/>
            <person name="Nakayama K."/>
        </authorList>
    </citation>
    <scope>NUCLEOTIDE SEQUENCE</scope>
</reference>
<protein>
    <submittedName>
        <fullName evidence="2">Septin and tuftelin-interacting protein 1 homolog 1</fullName>
    </submittedName>
</protein>
<sequence length="48" mass="5530">HPNNASAYTMLLPWKAVFDGRSWEQMMATYIVPKLLVAMQDFEMNPAD</sequence>
<dbReference type="GO" id="GO:0000390">
    <property type="term" value="P:spliceosomal complex disassembly"/>
    <property type="evidence" value="ECO:0007669"/>
    <property type="project" value="InterPro"/>
</dbReference>
<feature type="domain" description="GCF C-terminal" evidence="1">
    <location>
        <begin position="1"/>
        <end position="47"/>
    </location>
</feature>
<proteinExistence type="predicted"/>
<organism evidence="2">
    <name type="scientific">Tanacetum cinerariifolium</name>
    <name type="common">Dalmatian daisy</name>
    <name type="synonym">Chrysanthemum cinerariifolium</name>
    <dbReference type="NCBI Taxonomy" id="118510"/>
    <lineage>
        <taxon>Eukaryota</taxon>
        <taxon>Viridiplantae</taxon>
        <taxon>Streptophyta</taxon>
        <taxon>Embryophyta</taxon>
        <taxon>Tracheophyta</taxon>
        <taxon>Spermatophyta</taxon>
        <taxon>Magnoliopsida</taxon>
        <taxon>eudicotyledons</taxon>
        <taxon>Gunneridae</taxon>
        <taxon>Pentapetalae</taxon>
        <taxon>asterids</taxon>
        <taxon>campanulids</taxon>
        <taxon>Asterales</taxon>
        <taxon>Asteraceae</taxon>
        <taxon>Asteroideae</taxon>
        <taxon>Anthemideae</taxon>
        <taxon>Anthemidinae</taxon>
        <taxon>Tanacetum</taxon>
    </lineage>
</organism>
<gene>
    <name evidence="2" type="ORF">Tci_871646</name>
</gene>
<evidence type="ECO:0000313" key="2">
    <source>
        <dbReference type="EMBL" id="GFC99676.1"/>
    </source>
</evidence>
<dbReference type="Pfam" id="PF07842">
    <property type="entry name" value="GCFC"/>
    <property type="match status" value="1"/>
</dbReference>
<dbReference type="InterPro" id="IPR045211">
    <property type="entry name" value="TFP11/STIP/Ntr1"/>
</dbReference>